<dbReference type="GO" id="GO:0003700">
    <property type="term" value="F:DNA-binding transcription factor activity"/>
    <property type="evidence" value="ECO:0007669"/>
    <property type="project" value="InterPro"/>
</dbReference>
<dbReference type="InterPro" id="IPR028349">
    <property type="entry name" value="PafC-like"/>
</dbReference>
<evidence type="ECO:0000256" key="3">
    <source>
        <dbReference type="SAM" id="MobiDB-lite"/>
    </source>
</evidence>
<dbReference type="Pfam" id="PF08279">
    <property type="entry name" value="HTH_11"/>
    <property type="match status" value="1"/>
</dbReference>
<accession>A0A4S4BH11</accession>
<reference evidence="5 6" key="1">
    <citation type="submission" date="2019-04" db="EMBL/GenBank/DDBJ databases">
        <title>Cohnella sp. nov. isolated from preserved vegetables.</title>
        <authorList>
            <person name="Lin S.-Y."/>
            <person name="Hung M.-H."/>
            <person name="Young C.-C."/>
        </authorList>
    </citation>
    <scope>NUCLEOTIDE SEQUENCE [LARGE SCALE GENOMIC DNA]</scope>
    <source>
        <strain evidence="5 6">CC-MHH1044</strain>
    </source>
</reference>
<dbReference type="InterPro" id="IPR057727">
    <property type="entry name" value="WCX_dom"/>
</dbReference>
<feature type="domain" description="HTH deoR-type" evidence="4">
    <location>
        <begin position="3"/>
        <end position="62"/>
    </location>
</feature>
<evidence type="ECO:0000313" key="6">
    <source>
        <dbReference type="Proteomes" id="UP000310636"/>
    </source>
</evidence>
<evidence type="ECO:0000259" key="4">
    <source>
        <dbReference type="PROSITE" id="PS51000"/>
    </source>
</evidence>
<dbReference type="PROSITE" id="PS51000">
    <property type="entry name" value="HTH_DEOR_2"/>
    <property type="match status" value="1"/>
</dbReference>
<proteinExistence type="predicted"/>
<organism evidence="5 6">
    <name type="scientific">Cohnella fermenti</name>
    <dbReference type="NCBI Taxonomy" id="2565925"/>
    <lineage>
        <taxon>Bacteria</taxon>
        <taxon>Bacillati</taxon>
        <taxon>Bacillota</taxon>
        <taxon>Bacilli</taxon>
        <taxon>Bacillales</taxon>
        <taxon>Paenibacillaceae</taxon>
        <taxon>Cohnella</taxon>
    </lineage>
</organism>
<dbReference type="EMBL" id="SSOB01000053">
    <property type="protein sequence ID" value="THF73552.1"/>
    <property type="molecule type" value="Genomic_DNA"/>
</dbReference>
<dbReference type="Gene3D" id="1.10.10.10">
    <property type="entry name" value="Winged helix-like DNA-binding domain superfamily/Winged helix DNA-binding domain"/>
    <property type="match status" value="1"/>
</dbReference>
<evidence type="ECO:0000256" key="2">
    <source>
        <dbReference type="ARBA" id="ARBA00023163"/>
    </source>
</evidence>
<dbReference type="Pfam" id="PF25583">
    <property type="entry name" value="WCX"/>
    <property type="match status" value="1"/>
</dbReference>
<name>A0A4S4BH11_9BACL</name>
<dbReference type="SMART" id="SM00420">
    <property type="entry name" value="HTH_DEOR"/>
    <property type="match status" value="1"/>
</dbReference>
<gene>
    <name evidence="5" type="ORF">E6C55_28585</name>
</gene>
<dbReference type="InterPro" id="IPR001034">
    <property type="entry name" value="DeoR_HTH"/>
</dbReference>
<comment type="caution">
    <text evidence="5">The sequence shown here is derived from an EMBL/GenBank/DDBJ whole genome shotgun (WGS) entry which is preliminary data.</text>
</comment>
<sequence>MPKSKRLLELMMTVNRKRRFKVQELADEFGVSKRTILRDLQELSELGVPLYSEPGPHGGYQVVRERVLPPIAFTEGEAVSIFFAVDALRHYVSLPFESESSSALDKFYRHLPGDVRDRIDAMKNRVDIVTPRRRREAPCLAVLLNAAIDGRVLRIEYESAEAAAEAAVGGAIEGATEGKRGSKAKPGVRSIQPIGIYASNGLWYCPAYCFLREGVRVFRCDRIRSAEPDPAGTPPIDLEGRHLGNRKQYEPGHPSSGEGDGAAGKLRASLTPEGVRRCEPEPWLTEALSVLPDGGGMLEGRVPANDIGFYARFFAGLGREAAVLEPAELREAVRRELERALAHYS</sequence>
<keyword evidence="2" id="KW-0804">Transcription</keyword>
<evidence type="ECO:0000256" key="1">
    <source>
        <dbReference type="ARBA" id="ARBA00023015"/>
    </source>
</evidence>
<dbReference type="Proteomes" id="UP000310636">
    <property type="component" value="Unassembled WGS sequence"/>
</dbReference>
<protein>
    <submittedName>
        <fullName evidence="5">YafY family transcriptional regulator</fullName>
    </submittedName>
</protein>
<dbReference type="InterPro" id="IPR036390">
    <property type="entry name" value="WH_DNA-bd_sf"/>
</dbReference>
<dbReference type="Pfam" id="PF13280">
    <property type="entry name" value="WYL"/>
    <property type="match status" value="1"/>
</dbReference>
<dbReference type="OrthoDB" id="9815009at2"/>
<dbReference type="PIRSF" id="PIRSF016838">
    <property type="entry name" value="PafC"/>
    <property type="match status" value="1"/>
</dbReference>
<dbReference type="InterPro" id="IPR036388">
    <property type="entry name" value="WH-like_DNA-bd_sf"/>
</dbReference>
<feature type="compositionally biased region" description="Basic and acidic residues" evidence="3">
    <location>
        <begin position="238"/>
        <end position="250"/>
    </location>
</feature>
<dbReference type="SUPFAM" id="SSF46785">
    <property type="entry name" value="Winged helix' DNA-binding domain"/>
    <property type="match status" value="1"/>
</dbReference>
<dbReference type="PANTHER" id="PTHR34580">
    <property type="match status" value="1"/>
</dbReference>
<dbReference type="PROSITE" id="PS52050">
    <property type="entry name" value="WYL"/>
    <property type="match status" value="1"/>
</dbReference>
<keyword evidence="6" id="KW-1185">Reference proteome</keyword>
<feature type="region of interest" description="Disordered" evidence="3">
    <location>
        <begin position="226"/>
        <end position="265"/>
    </location>
</feature>
<evidence type="ECO:0000313" key="5">
    <source>
        <dbReference type="EMBL" id="THF73552.1"/>
    </source>
</evidence>
<dbReference type="InterPro" id="IPR013196">
    <property type="entry name" value="HTH_11"/>
</dbReference>
<dbReference type="PANTHER" id="PTHR34580:SF9">
    <property type="entry name" value="SLL5097 PROTEIN"/>
    <property type="match status" value="1"/>
</dbReference>
<keyword evidence="1" id="KW-0805">Transcription regulation</keyword>
<dbReference type="RefSeq" id="WP_136373253.1">
    <property type="nucleotide sequence ID" value="NZ_SSOB01000053.1"/>
</dbReference>
<dbReference type="InterPro" id="IPR026881">
    <property type="entry name" value="WYL_dom"/>
</dbReference>
<dbReference type="InterPro" id="IPR051534">
    <property type="entry name" value="CBASS_pafABC_assoc_protein"/>
</dbReference>
<dbReference type="AlphaFoldDB" id="A0A4S4BH11"/>